<organism evidence="3 4">
    <name type="scientific">Ensifer oleiphilus</name>
    <dbReference type="NCBI Taxonomy" id="2742698"/>
    <lineage>
        <taxon>Bacteria</taxon>
        <taxon>Pseudomonadati</taxon>
        <taxon>Pseudomonadota</taxon>
        <taxon>Alphaproteobacteria</taxon>
        <taxon>Hyphomicrobiales</taxon>
        <taxon>Rhizobiaceae</taxon>
        <taxon>Sinorhizobium/Ensifer group</taxon>
        <taxon>Ensifer</taxon>
    </lineage>
</organism>
<dbReference type="Proteomes" id="UP000520198">
    <property type="component" value="Unassembled WGS sequence"/>
</dbReference>
<evidence type="ECO:0000259" key="2">
    <source>
        <dbReference type="Pfam" id="PF01266"/>
    </source>
</evidence>
<protein>
    <submittedName>
        <fullName evidence="3">FAD-binding oxidoreductase</fullName>
    </submittedName>
</protein>
<dbReference type="EMBL" id="JABWDU010000016">
    <property type="protein sequence ID" value="NVD43282.1"/>
    <property type="molecule type" value="Genomic_DNA"/>
</dbReference>
<dbReference type="Pfam" id="PF01266">
    <property type="entry name" value="DAO"/>
    <property type="match status" value="1"/>
</dbReference>
<dbReference type="RefSeq" id="WP_176356605.1">
    <property type="nucleotide sequence ID" value="NZ_JABWDU010000016.1"/>
</dbReference>
<dbReference type="AlphaFoldDB" id="A0A7Y6QCT5"/>
<accession>A0A7Y6QCT5</accession>
<dbReference type="SUPFAM" id="SSF51905">
    <property type="entry name" value="FAD/NAD(P)-binding domain"/>
    <property type="match status" value="1"/>
</dbReference>
<evidence type="ECO:0000256" key="1">
    <source>
        <dbReference type="ARBA" id="ARBA00023002"/>
    </source>
</evidence>
<keyword evidence="4" id="KW-1185">Reference proteome</keyword>
<dbReference type="InterPro" id="IPR036188">
    <property type="entry name" value="FAD/NAD-bd_sf"/>
</dbReference>
<dbReference type="InterPro" id="IPR006076">
    <property type="entry name" value="FAD-dep_OxRdtase"/>
</dbReference>
<dbReference type="PANTHER" id="PTHR13847:SF289">
    <property type="entry name" value="GLYCINE OXIDASE"/>
    <property type="match status" value="1"/>
</dbReference>
<reference evidence="3 4" key="1">
    <citation type="submission" date="2020-06" db="EMBL/GenBank/DDBJ databases">
        <authorList>
            <person name="Grouzdev D.S."/>
        </authorList>
    </citation>
    <scope>NUCLEOTIDE SEQUENCE [LARGE SCALE GENOMIC DNA]</scope>
    <source>
        <strain evidence="3 4">HO-A22</strain>
    </source>
</reference>
<dbReference type="Gene3D" id="3.50.50.60">
    <property type="entry name" value="FAD/NAD(P)-binding domain"/>
    <property type="match status" value="1"/>
</dbReference>
<dbReference type="SUPFAM" id="SSF54373">
    <property type="entry name" value="FAD-linked reductases, C-terminal domain"/>
    <property type="match status" value="1"/>
</dbReference>
<comment type="caution">
    <text evidence="3">The sequence shown here is derived from an EMBL/GenBank/DDBJ whole genome shotgun (WGS) entry which is preliminary data.</text>
</comment>
<dbReference type="Gene3D" id="3.30.9.10">
    <property type="entry name" value="D-Amino Acid Oxidase, subunit A, domain 2"/>
    <property type="match status" value="1"/>
</dbReference>
<dbReference type="GO" id="GO:0016491">
    <property type="term" value="F:oxidoreductase activity"/>
    <property type="evidence" value="ECO:0007669"/>
    <property type="project" value="UniProtKB-KW"/>
</dbReference>
<evidence type="ECO:0000313" key="4">
    <source>
        <dbReference type="Proteomes" id="UP000520198"/>
    </source>
</evidence>
<evidence type="ECO:0000313" key="3">
    <source>
        <dbReference type="EMBL" id="NVD43282.1"/>
    </source>
</evidence>
<dbReference type="GO" id="GO:0005737">
    <property type="term" value="C:cytoplasm"/>
    <property type="evidence" value="ECO:0007669"/>
    <property type="project" value="TreeGrafter"/>
</dbReference>
<sequence length="373" mass="40011">MRRLPDQDIVIIGAGLVGAALAWGLARAGERPLLLDGDDLSLRASRANFALIWVQGKGLGAPHYARWTMRSTRLWPEFAAALKETSGVDVALKQNGGFTFALSEAELERTHEDVVTVARELGDDATEHTLLDHAETAKLVPAIGRDVVGSVYSPMDGDVNSLRLLRALHIGMINLGAAYEPHCEIDEITPRSGGFQLKGSWGEVFAERIVLTAGVGNSRLAAMVGIHAPSVRSKGQILVTEKCRPFFPYTSATLRQADEGGVMIGDSEETHTDSIATNQDISAVLADRAIRTFPCLNGVNVLRSWAGFRVKTPDGFPIYEQSTAHPGAYVAMCHSGVTLAAIHALVVAGEIATQQAVLAGNTFPGRRFHVSQN</sequence>
<keyword evidence="1" id="KW-0560">Oxidoreductase</keyword>
<proteinExistence type="predicted"/>
<dbReference type="PANTHER" id="PTHR13847">
    <property type="entry name" value="SARCOSINE DEHYDROGENASE-RELATED"/>
    <property type="match status" value="1"/>
</dbReference>
<gene>
    <name evidence="3" type="ORF">HT585_30905</name>
</gene>
<name>A0A7Y6QCT5_9HYPH</name>
<feature type="domain" description="FAD dependent oxidoreductase" evidence="2">
    <location>
        <begin position="8"/>
        <end position="348"/>
    </location>
</feature>